<dbReference type="InterPro" id="IPR050791">
    <property type="entry name" value="Aldo-Keto_reductase"/>
</dbReference>
<dbReference type="Pfam" id="PF00248">
    <property type="entry name" value="Aldo_ket_red"/>
    <property type="match status" value="1"/>
</dbReference>
<evidence type="ECO:0000259" key="2">
    <source>
        <dbReference type="Pfam" id="PF00248"/>
    </source>
</evidence>
<dbReference type="GO" id="GO:0016491">
    <property type="term" value="F:oxidoreductase activity"/>
    <property type="evidence" value="ECO:0007669"/>
    <property type="project" value="UniProtKB-KW"/>
</dbReference>
<dbReference type="Proteomes" id="UP000011087">
    <property type="component" value="Unassembled WGS sequence"/>
</dbReference>
<keyword evidence="5" id="KW-1185">Reference proteome</keyword>
<dbReference type="eggNOG" id="KOG1575">
    <property type="taxonomic scope" value="Eukaryota"/>
</dbReference>
<dbReference type="GeneID" id="17303954"/>
<evidence type="ECO:0000313" key="4">
    <source>
        <dbReference type="EnsemblProtists" id="EKX47341"/>
    </source>
</evidence>
<dbReference type="InterPro" id="IPR036812">
    <property type="entry name" value="NAD(P)_OxRdtase_dom_sf"/>
</dbReference>
<accession>L1JFT1</accession>
<dbReference type="OMA" id="CGTWAWG"/>
<sequence>MGIGTWSWGNQLLWGYNEEMDDELQQVFNLCVSKGIRLFDTGDSYGTGRLNGQSEKLLGKFMEEYARQNGGVYPNIGTKFASYPWRLTVGRNKACDESAERLRRPVDIGQIHWSTANYFPWQERVLWESLVSLYKSGRCRAVGVSNYGPQQLRKIHAFLQDNGVPLASNQIQYSLLSRTVGEEVKEVCDELGIAMIAYSPLGLGLLSGRYQSKDDLPKGPRGFVFRERVEEVAPLLECLREVADQRGKTIAQVAINWCLCKDTIPIPGAKSLKQAEENLGAVGWRLTMSEVEVLDLAAKRVPRELVQNIFQTK</sequence>
<dbReference type="EMBL" id="JH992990">
    <property type="protein sequence ID" value="EKX47341.1"/>
    <property type="molecule type" value="Genomic_DNA"/>
</dbReference>
<evidence type="ECO:0000313" key="3">
    <source>
        <dbReference type="EMBL" id="EKX47341.1"/>
    </source>
</evidence>
<dbReference type="PANTHER" id="PTHR43625">
    <property type="entry name" value="AFLATOXIN B1 ALDEHYDE REDUCTASE"/>
    <property type="match status" value="1"/>
</dbReference>
<dbReference type="InterPro" id="IPR018170">
    <property type="entry name" value="Aldo/ket_reductase_CS"/>
</dbReference>
<dbReference type="InterPro" id="IPR023210">
    <property type="entry name" value="NADP_OxRdtase_dom"/>
</dbReference>
<dbReference type="AlphaFoldDB" id="L1JFT1"/>
<dbReference type="CDD" id="cd19093">
    <property type="entry name" value="AKR_AtPLR-like"/>
    <property type="match status" value="1"/>
</dbReference>
<dbReference type="PaxDb" id="55529-EKX47341"/>
<dbReference type="GO" id="GO:0005737">
    <property type="term" value="C:cytoplasm"/>
    <property type="evidence" value="ECO:0007669"/>
    <property type="project" value="TreeGrafter"/>
</dbReference>
<dbReference type="SUPFAM" id="SSF51430">
    <property type="entry name" value="NAD(P)-linked oxidoreductase"/>
    <property type="match status" value="1"/>
</dbReference>
<dbReference type="EnsemblProtists" id="EKX47341">
    <property type="protein sequence ID" value="EKX47341"/>
    <property type="gene ID" value="GUITHDRAFT_157625"/>
</dbReference>
<dbReference type="OrthoDB" id="2310150at2759"/>
<name>L1JFT1_GUITC</name>
<keyword evidence="1" id="KW-0560">Oxidoreductase</keyword>
<protein>
    <recommendedName>
        <fullName evidence="2">NADP-dependent oxidoreductase domain-containing protein</fullName>
    </recommendedName>
</protein>
<dbReference type="Gene3D" id="3.20.20.100">
    <property type="entry name" value="NADP-dependent oxidoreductase domain"/>
    <property type="match status" value="1"/>
</dbReference>
<reference evidence="5" key="2">
    <citation type="submission" date="2012-11" db="EMBL/GenBank/DDBJ databases">
        <authorList>
            <person name="Kuo A."/>
            <person name="Curtis B.A."/>
            <person name="Tanifuji G."/>
            <person name="Burki F."/>
            <person name="Gruber A."/>
            <person name="Irimia M."/>
            <person name="Maruyama S."/>
            <person name="Arias M.C."/>
            <person name="Ball S.G."/>
            <person name="Gile G.H."/>
            <person name="Hirakawa Y."/>
            <person name="Hopkins J.F."/>
            <person name="Rensing S.A."/>
            <person name="Schmutz J."/>
            <person name="Symeonidi A."/>
            <person name="Elias M."/>
            <person name="Eveleigh R.J."/>
            <person name="Herman E.K."/>
            <person name="Klute M.J."/>
            <person name="Nakayama T."/>
            <person name="Obornik M."/>
            <person name="Reyes-Prieto A."/>
            <person name="Armbrust E.V."/>
            <person name="Aves S.J."/>
            <person name="Beiko R.G."/>
            <person name="Coutinho P."/>
            <person name="Dacks J.B."/>
            <person name="Durnford D.G."/>
            <person name="Fast N.M."/>
            <person name="Green B.R."/>
            <person name="Grisdale C."/>
            <person name="Hempe F."/>
            <person name="Henrissat B."/>
            <person name="Hoppner M.P."/>
            <person name="Ishida K.-I."/>
            <person name="Kim E."/>
            <person name="Koreny L."/>
            <person name="Kroth P.G."/>
            <person name="Liu Y."/>
            <person name="Malik S.-B."/>
            <person name="Maier U.G."/>
            <person name="McRose D."/>
            <person name="Mock T."/>
            <person name="Neilson J.A."/>
            <person name="Onodera N.T."/>
            <person name="Poole A.M."/>
            <person name="Pritham E.J."/>
            <person name="Richards T.A."/>
            <person name="Rocap G."/>
            <person name="Roy S.W."/>
            <person name="Sarai C."/>
            <person name="Schaack S."/>
            <person name="Shirato S."/>
            <person name="Slamovits C.H."/>
            <person name="Spencer D.F."/>
            <person name="Suzuki S."/>
            <person name="Worden A.Z."/>
            <person name="Zauner S."/>
            <person name="Barry K."/>
            <person name="Bell C."/>
            <person name="Bharti A.K."/>
            <person name="Crow J.A."/>
            <person name="Grimwood J."/>
            <person name="Kramer R."/>
            <person name="Lindquist E."/>
            <person name="Lucas S."/>
            <person name="Salamov A."/>
            <person name="McFadden G.I."/>
            <person name="Lane C.E."/>
            <person name="Keeling P.J."/>
            <person name="Gray M.W."/>
            <person name="Grigoriev I.V."/>
            <person name="Archibald J.M."/>
        </authorList>
    </citation>
    <scope>NUCLEOTIDE SEQUENCE</scope>
    <source>
        <strain evidence="5">CCMP2712</strain>
    </source>
</reference>
<dbReference type="PROSITE" id="PS00062">
    <property type="entry name" value="ALDOKETO_REDUCTASE_2"/>
    <property type="match status" value="1"/>
</dbReference>
<dbReference type="STRING" id="905079.L1JFT1"/>
<feature type="domain" description="NADP-dependent oxidoreductase" evidence="2">
    <location>
        <begin position="1"/>
        <end position="295"/>
    </location>
</feature>
<evidence type="ECO:0000313" key="5">
    <source>
        <dbReference type="Proteomes" id="UP000011087"/>
    </source>
</evidence>
<proteinExistence type="predicted"/>
<organism evidence="3">
    <name type="scientific">Guillardia theta (strain CCMP2712)</name>
    <name type="common">Cryptophyte</name>
    <dbReference type="NCBI Taxonomy" id="905079"/>
    <lineage>
        <taxon>Eukaryota</taxon>
        <taxon>Cryptophyceae</taxon>
        <taxon>Pyrenomonadales</taxon>
        <taxon>Geminigeraceae</taxon>
        <taxon>Guillardia</taxon>
    </lineage>
</organism>
<gene>
    <name evidence="3" type="ORF">GUITHDRAFT_157625</name>
</gene>
<dbReference type="KEGG" id="gtt:GUITHDRAFT_157625"/>
<evidence type="ECO:0000256" key="1">
    <source>
        <dbReference type="ARBA" id="ARBA00023002"/>
    </source>
</evidence>
<dbReference type="RefSeq" id="XP_005834321.1">
    <property type="nucleotide sequence ID" value="XM_005834264.1"/>
</dbReference>
<dbReference type="HOGENOM" id="CLU_023205_2_3_1"/>
<reference evidence="3 5" key="1">
    <citation type="journal article" date="2012" name="Nature">
        <title>Algal genomes reveal evolutionary mosaicism and the fate of nucleomorphs.</title>
        <authorList>
            <consortium name="DOE Joint Genome Institute"/>
            <person name="Curtis B.A."/>
            <person name="Tanifuji G."/>
            <person name="Burki F."/>
            <person name="Gruber A."/>
            <person name="Irimia M."/>
            <person name="Maruyama S."/>
            <person name="Arias M.C."/>
            <person name="Ball S.G."/>
            <person name="Gile G.H."/>
            <person name="Hirakawa Y."/>
            <person name="Hopkins J.F."/>
            <person name="Kuo A."/>
            <person name="Rensing S.A."/>
            <person name="Schmutz J."/>
            <person name="Symeonidi A."/>
            <person name="Elias M."/>
            <person name="Eveleigh R.J."/>
            <person name="Herman E.K."/>
            <person name="Klute M.J."/>
            <person name="Nakayama T."/>
            <person name="Obornik M."/>
            <person name="Reyes-Prieto A."/>
            <person name="Armbrust E.V."/>
            <person name="Aves S.J."/>
            <person name="Beiko R.G."/>
            <person name="Coutinho P."/>
            <person name="Dacks J.B."/>
            <person name="Durnford D.G."/>
            <person name="Fast N.M."/>
            <person name="Green B.R."/>
            <person name="Grisdale C.J."/>
            <person name="Hempel F."/>
            <person name="Henrissat B."/>
            <person name="Hoppner M.P."/>
            <person name="Ishida K."/>
            <person name="Kim E."/>
            <person name="Koreny L."/>
            <person name="Kroth P.G."/>
            <person name="Liu Y."/>
            <person name="Malik S.B."/>
            <person name="Maier U.G."/>
            <person name="McRose D."/>
            <person name="Mock T."/>
            <person name="Neilson J.A."/>
            <person name="Onodera N.T."/>
            <person name="Poole A.M."/>
            <person name="Pritham E.J."/>
            <person name="Richards T.A."/>
            <person name="Rocap G."/>
            <person name="Roy S.W."/>
            <person name="Sarai C."/>
            <person name="Schaack S."/>
            <person name="Shirato S."/>
            <person name="Slamovits C.H."/>
            <person name="Spencer D.F."/>
            <person name="Suzuki S."/>
            <person name="Worden A.Z."/>
            <person name="Zauner S."/>
            <person name="Barry K."/>
            <person name="Bell C."/>
            <person name="Bharti A.K."/>
            <person name="Crow J.A."/>
            <person name="Grimwood J."/>
            <person name="Kramer R."/>
            <person name="Lindquist E."/>
            <person name="Lucas S."/>
            <person name="Salamov A."/>
            <person name="McFadden G.I."/>
            <person name="Lane C.E."/>
            <person name="Keeling P.J."/>
            <person name="Gray M.W."/>
            <person name="Grigoriev I.V."/>
            <person name="Archibald J.M."/>
        </authorList>
    </citation>
    <scope>NUCLEOTIDE SEQUENCE</scope>
    <source>
        <strain evidence="3 5">CCMP2712</strain>
    </source>
</reference>
<dbReference type="PANTHER" id="PTHR43625:SF5">
    <property type="entry name" value="PYRIDOXAL REDUCTASE, CHLOROPLASTIC"/>
    <property type="match status" value="1"/>
</dbReference>
<reference evidence="4" key="3">
    <citation type="submission" date="2015-06" db="UniProtKB">
        <authorList>
            <consortium name="EnsemblProtists"/>
        </authorList>
    </citation>
    <scope>IDENTIFICATION</scope>
</reference>